<dbReference type="AlphaFoldDB" id="A0A7R5L286"/>
<keyword evidence="8" id="KW-0156">Chromatin regulator</keyword>
<evidence type="ECO:0000256" key="4">
    <source>
        <dbReference type="ARBA" id="ARBA00022737"/>
    </source>
</evidence>
<feature type="domain" description="Tudor" evidence="17">
    <location>
        <begin position="11"/>
        <end position="71"/>
    </location>
</feature>
<dbReference type="GO" id="GO:0044545">
    <property type="term" value="C:NSL complex"/>
    <property type="evidence" value="ECO:0007669"/>
    <property type="project" value="TreeGrafter"/>
</dbReference>
<dbReference type="CDD" id="cd20453">
    <property type="entry name" value="Tudor_PHF20"/>
    <property type="match status" value="1"/>
</dbReference>
<keyword evidence="9" id="KW-0007">Acetylation</keyword>
<dbReference type="InterPro" id="IPR041297">
    <property type="entry name" value="Crb2_Tudor"/>
</dbReference>
<feature type="compositionally biased region" description="Basic and acidic residues" evidence="16">
    <location>
        <begin position="424"/>
        <end position="440"/>
    </location>
</feature>
<feature type="region of interest" description="Disordered" evidence="16">
    <location>
        <begin position="142"/>
        <end position="503"/>
    </location>
</feature>
<keyword evidence="10" id="KW-0805">Transcription regulation</keyword>
<evidence type="ECO:0000256" key="12">
    <source>
        <dbReference type="ARBA" id="ARBA00023157"/>
    </source>
</evidence>
<dbReference type="FunFam" id="3.30.40.10:FF:000196">
    <property type="entry name" value="PHD finger protein 20 (Predicted)"/>
    <property type="match status" value="1"/>
</dbReference>
<gene>
    <name evidence="19" type="primary">PHF20</name>
</gene>
<keyword evidence="11" id="KW-0238">DNA-binding</keyword>
<keyword evidence="3" id="KW-0479">Metal-binding</keyword>
<dbReference type="InterPro" id="IPR043449">
    <property type="entry name" value="PHF20-like"/>
</dbReference>
<evidence type="ECO:0000256" key="13">
    <source>
        <dbReference type="ARBA" id="ARBA00023163"/>
    </source>
</evidence>
<accession>A0A7R5L286</accession>
<dbReference type="FunFam" id="2.30.30.140:FF:000043">
    <property type="entry name" value="PHD finger protein 20 (Predicted)"/>
    <property type="match status" value="1"/>
</dbReference>
<evidence type="ECO:0000313" key="18">
    <source>
        <dbReference type="Proteomes" id="UP000504627"/>
    </source>
</evidence>
<feature type="compositionally biased region" description="Polar residues" evidence="16">
    <location>
        <begin position="375"/>
        <end position="391"/>
    </location>
</feature>
<dbReference type="GO" id="GO:0008270">
    <property type="term" value="F:zinc ion binding"/>
    <property type="evidence" value="ECO:0007669"/>
    <property type="project" value="UniProtKB-KW"/>
</dbReference>
<evidence type="ECO:0000256" key="5">
    <source>
        <dbReference type="ARBA" id="ARBA00022771"/>
    </source>
</evidence>
<organism evidence="18 19">
    <name type="scientific">Pipra filicauda</name>
    <name type="common">Wire-tailed manakin</name>
    <dbReference type="NCBI Taxonomy" id="649802"/>
    <lineage>
        <taxon>Eukaryota</taxon>
        <taxon>Metazoa</taxon>
        <taxon>Chordata</taxon>
        <taxon>Craniata</taxon>
        <taxon>Vertebrata</taxon>
        <taxon>Euteleostomi</taxon>
        <taxon>Archelosauria</taxon>
        <taxon>Archosauria</taxon>
        <taxon>Dinosauria</taxon>
        <taxon>Saurischia</taxon>
        <taxon>Theropoda</taxon>
        <taxon>Coelurosauria</taxon>
        <taxon>Aves</taxon>
        <taxon>Neognathae</taxon>
        <taxon>Neoaves</taxon>
        <taxon>Telluraves</taxon>
        <taxon>Australaves</taxon>
        <taxon>Passeriformes</taxon>
        <taxon>Pipridae</taxon>
        <taxon>Pipra</taxon>
    </lineage>
</organism>
<evidence type="ECO:0000256" key="7">
    <source>
        <dbReference type="ARBA" id="ARBA00022843"/>
    </source>
</evidence>
<dbReference type="RefSeq" id="XP_039243364.1">
    <property type="nucleotide sequence ID" value="XM_039387430.1"/>
</dbReference>
<feature type="compositionally biased region" description="Basic and acidic residues" evidence="16">
    <location>
        <begin position="295"/>
        <end position="323"/>
    </location>
</feature>
<keyword evidence="2" id="KW-0597">Phosphoprotein</keyword>
<evidence type="ECO:0000256" key="1">
    <source>
        <dbReference type="ARBA" id="ARBA00004123"/>
    </source>
</evidence>
<feature type="domain" description="Tudor" evidence="17">
    <location>
        <begin position="85"/>
        <end position="141"/>
    </location>
</feature>
<evidence type="ECO:0000256" key="11">
    <source>
        <dbReference type="ARBA" id="ARBA00023125"/>
    </source>
</evidence>
<keyword evidence="7" id="KW-0832">Ubl conjugation</keyword>
<keyword evidence="14" id="KW-0539">Nucleus</keyword>
<dbReference type="InterPro" id="IPR002999">
    <property type="entry name" value="Tudor"/>
</dbReference>
<evidence type="ECO:0000256" key="8">
    <source>
        <dbReference type="ARBA" id="ARBA00022853"/>
    </source>
</evidence>
<dbReference type="PANTHER" id="PTHR15856:SF27">
    <property type="entry name" value="PHD FINGER PROTEIN 20"/>
    <property type="match status" value="1"/>
</dbReference>
<evidence type="ECO:0000256" key="2">
    <source>
        <dbReference type="ARBA" id="ARBA00022553"/>
    </source>
</evidence>
<feature type="compositionally biased region" description="Basic and acidic residues" evidence="16">
    <location>
        <begin position="160"/>
        <end position="224"/>
    </location>
</feature>
<dbReference type="GO" id="GO:0003677">
    <property type="term" value="F:DNA binding"/>
    <property type="evidence" value="ECO:0007669"/>
    <property type="project" value="UniProtKB-KW"/>
</dbReference>
<evidence type="ECO:0000256" key="6">
    <source>
        <dbReference type="ARBA" id="ARBA00022833"/>
    </source>
</evidence>
<evidence type="ECO:0000256" key="3">
    <source>
        <dbReference type="ARBA" id="ARBA00022723"/>
    </source>
</evidence>
<reference evidence="19" key="1">
    <citation type="submission" date="2025-08" db="UniProtKB">
        <authorList>
            <consortium name="RefSeq"/>
        </authorList>
    </citation>
    <scope>IDENTIFICATION</scope>
    <source>
        <tissue evidence="19">Muscle</tissue>
    </source>
</reference>
<keyword evidence="13" id="KW-0804">Transcription</keyword>
<feature type="compositionally biased region" description="Polar residues" evidence="16">
    <location>
        <begin position="477"/>
        <end position="490"/>
    </location>
</feature>
<feature type="compositionally biased region" description="Polar residues" evidence="16">
    <location>
        <begin position="408"/>
        <end position="419"/>
    </location>
</feature>
<dbReference type="CTD" id="51230"/>
<feature type="compositionally biased region" description="Basic residues" evidence="16">
    <location>
        <begin position="441"/>
        <end position="454"/>
    </location>
</feature>
<dbReference type="GO" id="GO:0006357">
    <property type="term" value="P:regulation of transcription by RNA polymerase II"/>
    <property type="evidence" value="ECO:0007669"/>
    <property type="project" value="TreeGrafter"/>
</dbReference>
<dbReference type="Gene3D" id="2.30.30.140">
    <property type="match status" value="2"/>
</dbReference>
<name>A0A7R5L286_9PASS</name>
<dbReference type="Proteomes" id="UP000504627">
    <property type="component" value="Unplaced"/>
</dbReference>
<dbReference type="GO" id="GO:0006325">
    <property type="term" value="P:chromatin organization"/>
    <property type="evidence" value="ECO:0007669"/>
    <property type="project" value="UniProtKB-KW"/>
</dbReference>
<dbReference type="InterPro" id="IPR013083">
    <property type="entry name" value="Znf_RING/FYVE/PHD"/>
</dbReference>
<dbReference type="SMART" id="SM00333">
    <property type="entry name" value="TUDOR"/>
    <property type="match status" value="2"/>
</dbReference>
<evidence type="ECO:0000256" key="10">
    <source>
        <dbReference type="ARBA" id="ARBA00023015"/>
    </source>
</evidence>
<dbReference type="PANTHER" id="PTHR15856">
    <property type="entry name" value="PHD FINGER PROTEIN 20-RELATED"/>
    <property type="match status" value="1"/>
</dbReference>
<keyword evidence="4" id="KW-0677">Repeat</keyword>
<evidence type="ECO:0000256" key="9">
    <source>
        <dbReference type="ARBA" id="ARBA00022990"/>
    </source>
</evidence>
<protein>
    <recommendedName>
        <fullName evidence="15">PHD finger protein 20</fullName>
    </recommendedName>
</protein>
<dbReference type="GeneID" id="113998052"/>
<proteinExistence type="predicted"/>
<sequence length="915" mass="104637">MTKHPPNRRGINFEVGAQLEARDRLKNWYPAHIEEIDYEEGKVLIHFKRWNHRYDEWFCWDSPYLRPLEKIQLRKEGLHEEEGCAGFHINDQVLACWSDCRFYPAKVTSVNKDGTYTVKFYDGVVQTVKNIHVKAFSKDQNIVGDAKPKERGNEIPSSPENREKFKEQRKAAGNAKKDEDEKTLKTEKRVKQPDKEGKFIVISEKGKVSEKNISKNGKEDKENISENDMEYSVDTQIEKKPENDNVKSPQENTKETKRKRGRPPITPPTEPSSQTLQPITLELRRRKIPKGGDVPAKRPRIEKNLSQEKFKNSSDNAERDQIRRRSSRLSSSISHEILNTDLVTTSAEIQPWKDAVCNQNESEKAQLEIPVEPDQSFSEQGSPGNTSQSAALGTDASLQEGKAEDTECSSVTVRTQEPSAATGVKEHEKNKERKSKDYGRSKSKKKKKKKKRSKPGYSGVGENTGVSQELSPEKSVVTKSISSNKSSAHPSTPLHCADSGQHKGKSKANGFYINTSCAEDDTLSESSMDSLLWSDDDCSQDVDVTTNPDEEVEESDFEIVRCVCEVKEENDFMIQCEECLCWQHGVCMGLLEDNVPEKYTCYICQDPPGQRSSLKYWYEKEWLSNGHMHGLAFLEENYSHQNAKKIVATHQLLGDVQRVIEVLHGLQLKMSILQNKEHPDLKLWCHPWKHITVDEKIHTKHIIHFEENCCKEETASYRTWNGTVEKPSTIPSVEESYITSEHCYQKPRAYYPAIEQRLVVETRGSTMDDGVNRIRENGDDALSERFGWNLDQEICKMENESKHNYSKVREAVSKKVSPEEAIEMKLMEKGKEGVVNSQLQWQLNLLAHVESLQDEVIHRMDFIEKELDVLESWLDYTGELEPPEPLARLPQLKHCIKQLITDLGKVQQIALCCST</sequence>
<dbReference type="Gene3D" id="3.30.40.10">
    <property type="entry name" value="Zinc/RING finger domain, C3HC4 (zinc finger)"/>
    <property type="match status" value="1"/>
</dbReference>
<dbReference type="InterPro" id="IPR019786">
    <property type="entry name" value="Zinc_finger_PHD-type_CS"/>
</dbReference>
<evidence type="ECO:0000259" key="17">
    <source>
        <dbReference type="SMART" id="SM00333"/>
    </source>
</evidence>
<dbReference type="InterPro" id="IPR022255">
    <property type="entry name" value="PHF20_AT-hook"/>
</dbReference>
<dbReference type="SUPFAM" id="SSF63748">
    <property type="entry name" value="Tudor/PWWP/MBT"/>
    <property type="match status" value="2"/>
</dbReference>
<dbReference type="Pfam" id="PF12618">
    <property type="entry name" value="PHF20_AT-hook"/>
    <property type="match status" value="1"/>
</dbReference>
<dbReference type="Pfam" id="PF18115">
    <property type="entry name" value="Tudor_3"/>
    <property type="match status" value="1"/>
</dbReference>
<evidence type="ECO:0000256" key="15">
    <source>
        <dbReference type="ARBA" id="ARBA00068742"/>
    </source>
</evidence>
<dbReference type="PROSITE" id="PS01359">
    <property type="entry name" value="ZF_PHD_1"/>
    <property type="match status" value="1"/>
</dbReference>
<dbReference type="Pfam" id="PF20826">
    <property type="entry name" value="PHD_5"/>
    <property type="match status" value="1"/>
</dbReference>
<evidence type="ECO:0000256" key="14">
    <source>
        <dbReference type="ARBA" id="ARBA00023242"/>
    </source>
</evidence>
<dbReference type="CDD" id="cd20104">
    <property type="entry name" value="MBT_PHF20L1-like"/>
    <property type="match status" value="1"/>
</dbReference>
<dbReference type="InterPro" id="IPR011011">
    <property type="entry name" value="Znf_FYVE_PHD"/>
</dbReference>
<comment type="subcellular location">
    <subcellularLocation>
        <location evidence="1">Nucleus</location>
    </subcellularLocation>
</comment>
<evidence type="ECO:0000256" key="16">
    <source>
        <dbReference type="SAM" id="MobiDB-lite"/>
    </source>
</evidence>
<feature type="compositionally biased region" description="Basic and acidic residues" evidence="16">
    <location>
        <begin position="236"/>
        <end position="245"/>
    </location>
</feature>
<keyword evidence="6" id="KW-0862">Zinc</keyword>
<dbReference type="SUPFAM" id="SSF57903">
    <property type="entry name" value="FYVE/PHD zinc finger"/>
    <property type="match status" value="1"/>
</dbReference>
<dbReference type="FunFam" id="2.30.30.140:FF:000049">
    <property type="entry name" value="PHD finger protein 20 (Predicted)"/>
    <property type="match status" value="1"/>
</dbReference>
<keyword evidence="18" id="KW-1185">Reference proteome</keyword>
<keyword evidence="12" id="KW-1015">Disulfide bond</keyword>
<keyword evidence="5" id="KW-0863">Zinc-finger</keyword>
<dbReference type="GO" id="GO:0071339">
    <property type="term" value="C:MLL1 complex"/>
    <property type="evidence" value="ECO:0007669"/>
    <property type="project" value="TreeGrafter"/>
</dbReference>
<evidence type="ECO:0000313" key="19">
    <source>
        <dbReference type="RefSeq" id="XP_039243364.1"/>
    </source>
</evidence>